<feature type="compositionally biased region" description="Pro residues" evidence="6">
    <location>
        <begin position="462"/>
        <end position="475"/>
    </location>
</feature>
<dbReference type="Gene3D" id="3.30.450.20">
    <property type="entry name" value="PAS domain"/>
    <property type="match status" value="1"/>
</dbReference>
<dbReference type="PANTHER" id="PTHR43711:SF26">
    <property type="entry name" value="SENSOR HISTIDINE KINASE RCSC"/>
    <property type="match status" value="1"/>
</dbReference>
<dbReference type="CDD" id="cd00130">
    <property type="entry name" value="PAS"/>
    <property type="match status" value="1"/>
</dbReference>
<feature type="domain" description="Histidine kinase" evidence="7">
    <location>
        <begin position="722"/>
        <end position="943"/>
    </location>
</feature>
<dbReference type="EC" id="2.7.13.3" evidence="2"/>
<evidence type="ECO:0000256" key="5">
    <source>
        <dbReference type="ARBA" id="ARBA00023012"/>
    </source>
</evidence>
<dbReference type="SUPFAM" id="SSF47384">
    <property type="entry name" value="Homodimeric domain of signal transducing histidine kinase"/>
    <property type="match status" value="1"/>
</dbReference>
<dbReference type="PROSITE" id="PS50112">
    <property type="entry name" value="PAS"/>
    <property type="match status" value="1"/>
</dbReference>
<dbReference type="EMBL" id="LAJE02000086">
    <property type="protein sequence ID" value="OEO32172.1"/>
    <property type="molecule type" value="Genomic_DNA"/>
</dbReference>
<dbReference type="InterPro" id="IPR050736">
    <property type="entry name" value="Sensor_HK_Regulatory"/>
</dbReference>
<dbReference type="RefSeq" id="WP_069908667.1">
    <property type="nucleotide sequence ID" value="NZ_LAJE02000086.1"/>
</dbReference>
<feature type="region of interest" description="Disordered" evidence="6">
    <location>
        <begin position="458"/>
        <end position="478"/>
    </location>
</feature>
<keyword evidence="5" id="KW-0902">Two-component regulatory system</keyword>
<dbReference type="PROSITE" id="PS50109">
    <property type="entry name" value="HIS_KIN"/>
    <property type="match status" value="1"/>
</dbReference>
<dbReference type="SMART" id="SM00388">
    <property type="entry name" value="HisKA"/>
    <property type="match status" value="1"/>
</dbReference>
<proteinExistence type="predicted"/>
<sequence>MRAEWIKSPTARLVLVHWADARPAWLWSQDGETLLWRNDAARYFHGKIKKHGLKLAPEAVPIKGQIARLIRLGSMGRSSLSRIQFLAGERPVSTTCTCTPLELESGDTGLLIVGVDPIEPELLEAHDPMQGDALTAHLLPDGAEYLLVSEDGQIAGGSRHALEHFAPIIESEGLPHDAESAEVTLAGDTMLLTRFKASPHDAMLLLFERHAAAALEIADVRAEEGVIAREDAPALPPRTVPEPEPLLPMGLPPVEHADDEPVIAEEDNWVEPIPAAPDVPGTLASLFDRLADDGGLYTALSPGDEHFAGPPPELVDEPLVPEAVEADEALPLPELPAEVEPVPLPPPPALDVIGALIDFADEDEVAEPHAVAPAAGIAAVEPVVAGAEVIADTAEPEPEPVAATTWRVIGRGFAALAPEQPAEDEPGEVVTAIPDAETVERVSRYNFDELSRILTDRVSAHPSPPPADAPAPPPAANEGALINLTGETFILNRLPLGILVFRDQQVLFANRALTDLTGYESIESLRAAGLTAIFPSEDSAVSGPVTQLVRRDGSLASVNARLQSITWHGRPALMLSAGIAENRIGHEAAVRTFAELAAETSDDGFIAADRSGTITTVSLHGRIVLGHVEEDIVGKPLASFIEPSQLGDLKRFLERPARFAETARPAITFTGAVPNTRITLFAEGQAGIIAGYYAFVRKAASPIPPVPIVKPAEDIEPSMLTRISRGVRRPLNTVIGFADLIRSASFGSIDNQRYLEYAQDIKTAGQEIAHLVDELDDYSRLREGRYPAEANDIDLVLLLESCLARVRSQAGEARVLVRNAVSERLPRITADTASLTQAILNLLASAIDQTPVGGSVILSAQQEDDGAVIVNVRDGGEARRDLGERFVVFRDGVGKDGEALQPVRSSVGLALTRSLLAVNALSLSVDPAVGVGTMFSLLIPADLVRETSQ</sequence>
<gene>
    <name evidence="9" type="ORF">VW23_012890</name>
</gene>
<evidence type="ECO:0000256" key="6">
    <source>
        <dbReference type="SAM" id="MobiDB-lite"/>
    </source>
</evidence>
<evidence type="ECO:0000313" key="10">
    <source>
        <dbReference type="Proteomes" id="UP000095463"/>
    </source>
</evidence>
<dbReference type="InterPro" id="IPR003661">
    <property type="entry name" value="HisK_dim/P_dom"/>
</dbReference>
<feature type="domain" description="PAS" evidence="8">
    <location>
        <begin position="586"/>
        <end position="655"/>
    </location>
</feature>
<dbReference type="AlphaFoldDB" id="A0A1E5XUA7"/>
<comment type="caution">
    <text evidence="9">The sequence shown here is derived from an EMBL/GenBank/DDBJ whole genome shotgun (WGS) entry which is preliminary data.</text>
</comment>
<dbReference type="SUPFAM" id="SSF55874">
    <property type="entry name" value="ATPase domain of HSP90 chaperone/DNA topoisomerase II/histidine kinase"/>
    <property type="match status" value="1"/>
</dbReference>
<dbReference type="InterPro" id="IPR036890">
    <property type="entry name" value="HATPase_C_sf"/>
</dbReference>
<protein>
    <recommendedName>
        <fullName evidence="2">histidine kinase</fullName>
        <ecNumber evidence="2">2.7.13.3</ecNumber>
    </recommendedName>
</protein>
<dbReference type="PANTHER" id="PTHR43711">
    <property type="entry name" value="TWO-COMPONENT HISTIDINE KINASE"/>
    <property type="match status" value="1"/>
</dbReference>
<evidence type="ECO:0000259" key="8">
    <source>
        <dbReference type="PROSITE" id="PS50112"/>
    </source>
</evidence>
<dbReference type="OrthoDB" id="9813151at2"/>
<reference evidence="9 10" key="1">
    <citation type="journal article" date="2015" name="Genome Announc.">
        <title>Genome Assemblies of Three Soil-Associated Devosia species: D. insulae, D. limi, and D. soli.</title>
        <authorList>
            <person name="Hassan Y.I."/>
            <person name="Lepp D."/>
            <person name="Zhou T."/>
        </authorList>
    </citation>
    <scope>NUCLEOTIDE SEQUENCE [LARGE SCALE GENOMIC DNA]</scope>
    <source>
        <strain evidence="9 10">DS-56</strain>
    </source>
</reference>
<keyword evidence="3" id="KW-0808">Transferase</keyword>
<dbReference type="Gene3D" id="1.10.287.130">
    <property type="match status" value="1"/>
</dbReference>
<evidence type="ECO:0000256" key="4">
    <source>
        <dbReference type="ARBA" id="ARBA00022777"/>
    </source>
</evidence>
<dbReference type="Pfam" id="PF13188">
    <property type="entry name" value="PAS_8"/>
    <property type="match status" value="1"/>
</dbReference>
<dbReference type="InterPro" id="IPR000014">
    <property type="entry name" value="PAS"/>
</dbReference>
<comment type="catalytic activity">
    <reaction evidence="1">
        <text>ATP + protein L-histidine = ADP + protein N-phospho-L-histidine.</text>
        <dbReference type="EC" id="2.7.13.3"/>
    </reaction>
</comment>
<dbReference type="Pfam" id="PF00512">
    <property type="entry name" value="HisKA"/>
    <property type="match status" value="1"/>
</dbReference>
<dbReference type="InterPro" id="IPR005467">
    <property type="entry name" value="His_kinase_dom"/>
</dbReference>
<dbReference type="GO" id="GO:0000155">
    <property type="term" value="F:phosphorelay sensor kinase activity"/>
    <property type="evidence" value="ECO:0007669"/>
    <property type="project" value="InterPro"/>
</dbReference>
<keyword evidence="10" id="KW-1185">Reference proteome</keyword>
<evidence type="ECO:0000256" key="3">
    <source>
        <dbReference type="ARBA" id="ARBA00022679"/>
    </source>
</evidence>
<evidence type="ECO:0000256" key="2">
    <source>
        <dbReference type="ARBA" id="ARBA00012438"/>
    </source>
</evidence>
<dbReference type="Proteomes" id="UP000095463">
    <property type="component" value="Unassembled WGS sequence"/>
</dbReference>
<dbReference type="InterPro" id="IPR035965">
    <property type="entry name" value="PAS-like_dom_sf"/>
</dbReference>
<evidence type="ECO:0000313" key="9">
    <source>
        <dbReference type="EMBL" id="OEO32172.1"/>
    </source>
</evidence>
<dbReference type="InterPro" id="IPR036097">
    <property type="entry name" value="HisK_dim/P_sf"/>
</dbReference>
<dbReference type="SMART" id="SM00091">
    <property type="entry name" value="PAS"/>
    <property type="match status" value="2"/>
</dbReference>
<evidence type="ECO:0000256" key="1">
    <source>
        <dbReference type="ARBA" id="ARBA00000085"/>
    </source>
</evidence>
<organism evidence="9 10">
    <name type="scientific">Devosia insulae DS-56</name>
    <dbReference type="NCBI Taxonomy" id="1116389"/>
    <lineage>
        <taxon>Bacteria</taxon>
        <taxon>Pseudomonadati</taxon>
        <taxon>Pseudomonadota</taxon>
        <taxon>Alphaproteobacteria</taxon>
        <taxon>Hyphomicrobiales</taxon>
        <taxon>Devosiaceae</taxon>
        <taxon>Devosia</taxon>
    </lineage>
</organism>
<dbReference type="Gene3D" id="3.30.565.10">
    <property type="entry name" value="Histidine kinase-like ATPase, C-terminal domain"/>
    <property type="match status" value="1"/>
</dbReference>
<keyword evidence="4" id="KW-0418">Kinase</keyword>
<dbReference type="CDD" id="cd00082">
    <property type="entry name" value="HisKA"/>
    <property type="match status" value="1"/>
</dbReference>
<dbReference type="SUPFAM" id="SSF55785">
    <property type="entry name" value="PYP-like sensor domain (PAS domain)"/>
    <property type="match status" value="1"/>
</dbReference>
<name>A0A1E5XUA7_9HYPH</name>
<accession>A0A1E5XUA7</accession>
<evidence type="ECO:0000259" key="7">
    <source>
        <dbReference type="PROSITE" id="PS50109"/>
    </source>
</evidence>